<organism evidence="2 3">
    <name type="scientific">Pseudomonas japonica</name>
    <dbReference type="NCBI Taxonomy" id="256466"/>
    <lineage>
        <taxon>Bacteria</taxon>
        <taxon>Pseudomonadati</taxon>
        <taxon>Pseudomonadota</taxon>
        <taxon>Gammaproteobacteria</taxon>
        <taxon>Pseudomonadales</taxon>
        <taxon>Pseudomonadaceae</taxon>
        <taxon>Pseudomonas</taxon>
    </lineage>
</organism>
<evidence type="ECO:0000313" key="2">
    <source>
        <dbReference type="EMBL" id="SNS09909.1"/>
    </source>
</evidence>
<accession>A0A239BQG0</accession>
<dbReference type="EMBL" id="FZOL01000003">
    <property type="protein sequence ID" value="SNS09909.1"/>
    <property type="molecule type" value="Genomic_DNA"/>
</dbReference>
<sequence length="210" mass="22401">MADGQSGRMAAQFTGTSSMKSAVIFALVISSSSAFAAKPTAKVWTQEPSSFLGLTFESSSIMALPQCAPGVIGFQQAQLCREKPYGNLYMIEGKPSIGLRYNYHLSAGLSGPQVEYFLLTGNTEDFEKAAELFTEKYGKPTSRTAPAVKTKAGASFVNDTLVWDGARVSITLQRFSTDINTFSATVLNKPAAEAASRAAAEKTKNNASKL</sequence>
<feature type="signal peptide" evidence="1">
    <location>
        <begin position="1"/>
        <end position="36"/>
    </location>
</feature>
<gene>
    <name evidence="2" type="ORF">SAMN05444352_103123</name>
</gene>
<name>A0A239BQG0_9PSED</name>
<protein>
    <submittedName>
        <fullName evidence="2">Uncharacterized protein</fullName>
    </submittedName>
</protein>
<evidence type="ECO:0000313" key="3">
    <source>
        <dbReference type="Proteomes" id="UP000198407"/>
    </source>
</evidence>
<dbReference type="Proteomes" id="UP000198407">
    <property type="component" value="Unassembled WGS sequence"/>
</dbReference>
<reference evidence="3" key="1">
    <citation type="submission" date="2017-06" db="EMBL/GenBank/DDBJ databases">
        <authorList>
            <person name="Varghese N."/>
            <person name="Submissions S."/>
        </authorList>
    </citation>
    <scope>NUCLEOTIDE SEQUENCE [LARGE SCALE GENOMIC DNA]</scope>
    <source>
        <strain evidence="3">DSM 22348</strain>
    </source>
</reference>
<evidence type="ECO:0000256" key="1">
    <source>
        <dbReference type="SAM" id="SignalP"/>
    </source>
</evidence>
<feature type="chain" id="PRO_5012195854" evidence="1">
    <location>
        <begin position="37"/>
        <end position="210"/>
    </location>
</feature>
<keyword evidence="3" id="KW-1185">Reference proteome</keyword>
<keyword evidence="1" id="KW-0732">Signal</keyword>
<dbReference type="AlphaFoldDB" id="A0A239BQG0"/>
<proteinExistence type="predicted"/>